<name>A0A2V1DF43_9PLEO</name>
<dbReference type="OrthoDB" id="4757858at2759"/>
<dbReference type="EMBL" id="KZ805456">
    <property type="protein sequence ID" value="PVH96747.1"/>
    <property type="molecule type" value="Genomic_DNA"/>
</dbReference>
<evidence type="ECO:0000256" key="1">
    <source>
        <dbReference type="SAM" id="MobiDB-lite"/>
    </source>
</evidence>
<dbReference type="Proteomes" id="UP000244855">
    <property type="component" value="Unassembled WGS sequence"/>
</dbReference>
<keyword evidence="3" id="KW-1185">Reference proteome</keyword>
<organism evidence="2 3">
    <name type="scientific">Periconia macrospinosa</name>
    <dbReference type="NCBI Taxonomy" id="97972"/>
    <lineage>
        <taxon>Eukaryota</taxon>
        <taxon>Fungi</taxon>
        <taxon>Dikarya</taxon>
        <taxon>Ascomycota</taxon>
        <taxon>Pezizomycotina</taxon>
        <taxon>Dothideomycetes</taxon>
        <taxon>Pleosporomycetidae</taxon>
        <taxon>Pleosporales</taxon>
        <taxon>Massarineae</taxon>
        <taxon>Periconiaceae</taxon>
        <taxon>Periconia</taxon>
    </lineage>
</organism>
<protein>
    <submittedName>
        <fullName evidence="2">Uncharacterized protein</fullName>
    </submittedName>
</protein>
<gene>
    <name evidence="2" type="ORF">DM02DRAFT_658958</name>
</gene>
<evidence type="ECO:0000313" key="2">
    <source>
        <dbReference type="EMBL" id="PVH96747.1"/>
    </source>
</evidence>
<dbReference type="AlphaFoldDB" id="A0A2V1DF43"/>
<feature type="region of interest" description="Disordered" evidence="1">
    <location>
        <begin position="1"/>
        <end position="34"/>
    </location>
</feature>
<sequence length="407" mass="47944">MGTNISIDFGGTRSSLVDRRQQQSTATVDSHPEEQTGKTVSFLLELPEEILLRIMEVNYPQRRRYTPRKSRNRDLRHLSLTCRKLCRIAQEALFTSSDVPKGKMLPYILALCQRPDLAAKVQELSHDEFLPSCVRPSRGEIENWISITRYVYGIDFRPVNAAIAKSQKINYRQELSITALLFTKAPNLKRLFLDNSGRRSISWGKDRVLFPMYPRYQSLWSKSVVDELYKSLEEVYIDDQIRVRSFRDCQNLKRIRMPVDHYMPNSIPPPRMFPRSSERLYFDFRTALDMWWVRFLDSVIVNKKYFPYLETVEISGLEYLFRHISELHSRRKKGIEYEWDRWNRWDKMREIIETWVSSPVAVRFHVEAGKGLIGTGSFPYDRYLTCQSLLEMVDEFLQGAPGDNRLA</sequence>
<proteinExistence type="predicted"/>
<evidence type="ECO:0000313" key="3">
    <source>
        <dbReference type="Proteomes" id="UP000244855"/>
    </source>
</evidence>
<accession>A0A2V1DF43</accession>
<reference evidence="2 3" key="1">
    <citation type="journal article" date="2018" name="Sci. Rep.">
        <title>Comparative genomics provides insights into the lifestyle and reveals functional heterogeneity of dark septate endophytic fungi.</title>
        <authorList>
            <person name="Knapp D.G."/>
            <person name="Nemeth J.B."/>
            <person name="Barry K."/>
            <person name="Hainaut M."/>
            <person name="Henrissat B."/>
            <person name="Johnson J."/>
            <person name="Kuo A."/>
            <person name="Lim J.H.P."/>
            <person name="Lipzen A."/>
            <person name="Nolan M."/>
            <person name="Ohm R.A."/>
            <person name="Tamas L."/>
            <person name="Grigoriev I.V."/>
            <person name="Spatafora J.W."/>
            <person name="Nagy L.G."/>
            <person name="Kovacs G.M."/>
        </authorList>
    </citation>
    <scope>NUCLEOTIDE SEQUENCE [LARGE SCALE GENOMIC DNA]</scope>
    <source>
        <strain evidence="2 3">DSE2036</strain>
    </source>
</reference>